<protein>
    <submittedName>
        <fullName evidence="4">GCFC2 factor</fullName>
    </submittedName>
</protein>
<dbReference type="Proteomes" id="UP000566440">
    <property type="component" value="Unassembled WGS sequence"/>
</dbReference>
<feature type="compositionally biased region" description="Low complexity" evidence="3">
    <location>
        <begin position="1"/>
        <end position="12"/>
    </location>
</feature>
<feature type="non-terminal residue" evidence="4">
    <location>
        <position position="287"/>
    </location>
</feature>
<feature type="region of interest" description="Disordered" evidence="3">
    <location>
        <begin position="226"/>
        <end position="258"/>
    </location>
</feature>
<dbReference type="GO" id="GO:0005634">
    <property type="term" value="C:nucleus"/>
    <property type="evidence" value="ECO:0007669"/>
    <property type="project" value="UniProtKB-SubCell"/>
</dbReference>
<feature type="region of interest" description="Disordered" evidence="3">
    <location>
        <begin position="1"/>
        <end position="122"/>
    </location>
</feature>
<dbReference type="PANTHER" id="PTHR12214">
    <property type="entry name" value="GC-RICH SEQUENCE DNA-BINDING FACTOR"/>
    <property type="match status" value="1"/>
</dbReference>
<feature type="compositionally biased region" description="Polar residues" evidence="3">
    <location>
        <begin position="154"/>
        <end position="163"/>
    </location>
</feature>
<proteinExistence type="predicted"/>
<keyword evidence="2" id="KW-0539">Nucleus</keyword>
<feature type="compositionally biased region" description="Low complexity" evidence="3">
    <location>
        <begin position="175"/>
        <end position="187"/>
    </location>
</feature>
<dbReference type="OrthoDB" id="9216003at2759"/>
<sequence length="287" mass="30939">GRRRAASSSSSGSRDDELEPAAAPPPATGSSSNSDSSEREGEPEEGEGDPGSVAACSEGAKAPAAEGSLSLEEPAGSPSRRAATGQGPRLAGAGPAQSGKGLLSFGSEEEREGDEELFKIKKPSFNEVIFRIQKKESQLPAQTETEESKKICQLQPTTGNTKGSHAEEEEEEGESYSSLSEDYNSSDSENESRSLHQRKHLSPGNIPRAACIEAARRKRHLARTQAEYLPLDVSDSHQISQRRESSDLDSEDESDTKNVSFVPKVRTLRQRMTEHMGEFVPFLPVVV</sequence>
<dbReference type="GO" id="GO:0003677">
    <property type="term" value="F:DNA binding"/>
    <property type="evidence" value="ECO:0007669"/>
    <property type="project" value="InterPro"/>
</dbReference>
<gene>
    <name evidence="4" type="primary">Gcfc2_2</name>
    <name evidence="4" type="ORF">GALDEA_R11194</name>
</gene>
<dbReference type="GO" id="GO:0000398">
    <property type="term" value="P:mRNA splicing, via spliceosome"/>
    <property type="evidence" value="ECO:0007669"/>
    <property type="project" value="InterPro"/>
</dbReference>
<accession>A0A7K9SM86</accession>
<evidence type="ECO:0000313" key="5">
    <source>
        <dbReference type="Proteomes" id="UP000566440"/>
    </source>
</evidence>
<evidence type="ECO:0000256" key="1">
    <source>
        <dbReference type="ARBA" id="ARBA00004123"/>
    </source>
</evidence>
<evidence type="ECO:0000256" key="2">
    <source>
        <dbReference type="ARBA" id="ARBA00023242"/>
    </source>
</evidence>
<dbReference type="EMBL" id="VWZX01002368">
    <property type="protein sequence ID" value="NXI37244.1"/>
    <property type="molecule type" value="Genomic_DNA"/>
</dbReference>
<comment type="subcellular location">
    <subcellularLocation>
        <location evidence="1">Nucleus</location>
    </subcellularLocation>
</comment>
<evidence type="ECO:0000313" key="4">
    <source>
        <dbReference type="EMBL" id="NXI37244.1"/>
    </source>
</evidence>
<feature type="region of interest" description="Disordered" evidence="3">
    <location>
        <begin position="136"/>
        <end position="210"/>
    </location>
</feature>
<comment type="caution">
    <text evidence="4">The sequence shown here is derived from an EMBL/GenBank/DDBJ whole genome shotgun (WGS) entry which is preliminary data.</text>
</comment>
<feature type="non-terminal residue" evidence="4">
    <location>
        <position position="1"/>
    </location>
</feature>
<reference evidence="4 5" key="1">
    <citation type="submission" date="2019-09" db="EMBL/GenBank/DDBJ databases">
        <title>Bird 10,000 Genomes (B10K) Project - Family phase.</title>
        <authorList>
            <person name="Zhang G."/>
        </authorList>
    </citation>
    <scope>NUCLEOTIDE SEQUENCE [LARGE SCALE GENOMIC DNA]</scope>
    <source>
        <strain evidence="4">B10K-DU-001-62</strain>
        <tissue evidence="4">Muscle</tissue>
    </source>
</reference>
<dbReference type="InterPro" id="IPR012890">
    <property type="entry name" value="GCFC2-like"/>
</dbReference>
<organism evidence="4 5">
    <name type="scientific">Galbula dea</name>
    <dbReference type="NCBI Taxonomy" id="1109041"/>
    <lineage>
        <taxon>Eukaryota</taxon>
        <taxon>Metazoa</taxon>
        <taxon>Chordata</taxon>
        <taxon>Craniata</taxon>
        <taxon>Vertebrata</taxon>
        <taxon>Euteleostomi</taxon>
        <taxon>Archelosauria</taxon>
        <taxon>Archosauria</taxon>
        <taxon>Dinosauria</taxon>
        <taxon>Saurischia</taxon>
        <taxon>Theropoda</taxon>
        <taxon>Coelurosauria</taxon>
        <taxon>Aves</taxon>
        <taxon>Neognathae</taxon>
        <taxon>Neoaves</taxon>
        <taxon>Telluraves</taxon>
        <taxon>Coraciimorphae</taxon>
        <taxon>Piciformes</taxon>
        <taxon>Galbulidae</taxon>
        <taxon>Galbula</taxon>
    </lineage>
</organism>
<name>A0A7K9SM86_9PICI</name>
<dbReference type="AlphaFoldDB" id="A0A7K9SM86"/>
<keyword evidence="5" id="KW-1185">Reference proteome</keyword>
<dbReference type="PANTHER" id="PTHR12214:SF4">
    <property type="entry name" value="INTRON LARGE COMPLEX COMPONENT GCFC2"/>
    <property type="match status" value="1"/>
</dbReference>
<evidence type="ECO:0000256" key="3">
    <source>
        <dbReference type="SAM" id="MobiDB-lite"/>
    </source>
</evidence>